<sequence length="173" mass="19703">MSLLELMQEIKESGFDPRKDSASGNSRIPVGEYPVVITALGFNIADSGWEYVQIQCEILDGEFAGQTEYVSIHFMEDWKGKETPKFVLQRNLKLARKLATFANIKQKASDWEDGYSIAEMLKPAVGLQVTLEIKETKNKKDPDSPYRNYDFFELEDTTSTAQSMEIDEDDLPF</sequence>
<dbReference type="Proteomes" id="UP000253215">
    <property type="component" value="Unassembled WGS sequence"/>
</dbReference>
<reference evidence="1 2" key="1">
    <citation type="journal article" date="2018" name="Sci. Rep.">
        <title>Network-guided genomic and metagenomic analysis of the faecal microbiota of the critically endangered kakapo.</title>
        <authorList>
            <person name="Waite D.W."/>
            <person name="Dsouza M."/>
            <person name="Sekiguchi Y."/>
            <person name="Hugenholtz P."/>
            <person name="Taylor M.W."/>
        </authorList>
    </citation>
    <scope>NUCLEOTIDE SEQUENCE [LARGE SCALE GENOMIC DNA]</scope>
    <source>
        <strain evidence="1 2">BI02</strain>
    </source>
</reference>
<comment type="caution">
    <text evidence="1">The sequence shown here is derived from an EMBL/GenBank/DDBJ whole genome shotgun (WGS) entry which is preliminary data.</text>
</comment>
<dbReference type="EMBL" id="NETH01000082">
    <property type="protein sequence ID" value="RCW16101.1"/>
    <property type="molecule type" value="Genomic_DNA"/>
</dbReference>
<accession>A0A368UBR4</accession>
<evidence type="ECO:0000313" key="2">
    <source>
        <dbReference type="Proteomes" id="UP000253215"/>
    </source>
</evidence>
<gene>
    <name evidence="1" type="ORF">CAC02_10505</name>
</gene>
<organism evidence="1 2">
    <name type="scientific">Streptococcus gallolyticus</name>
    <dbReference type="NCBI Taxonomy" id="315405"/>
    <lineage>
        <taxon>Bacteria</taxon>
        <taxon>Bacillati</taxon>
        <taxon>Bacillota</taxon>
        <taxon>Bacilli</taxon>
        <taxon>Lactobacillales</taxon>
        <taxon>Streptococcaceae</taxon>
        <taxon>Streptococcus</taxon>
    </lineage>
</organism>
<evidence type="ECO:0008006" key="3">
    <source>
        <dbReference type="Google" id="ProtNLM"/>
    </source>
</evidence>
<name>A0A368UBR4_9STRE</name>
<proteinExistence type="predicted"/>
<protein>
    <recommendedName>
        <fullName evidence="3">DUF669 domain-containing protein</fullName>
    </recommendedName>
</protein>
<evidence type="ECO:0000313" key="1">
    <source>
        <dbReference type="EMBL" id="RCW16101.1"/>
    </source>
</evidence>
<dbReference type="AlphaFoldDB" id="A0A368UBR4"/>